<dbReference type="Gene3D" id="3.30.450.20">
    <property type="entry name" value="PAS domain"/>
    <property type="match status" value="2"/>
</dbReference>
<dbReference type="PANTHER" id="PTHR45339">
    <property type="entry name" value="HYBRID SIGNAL TRANSDUCTION HISTIDINE KINASE J"/>
    <property type="match status" value="1"/>
</dbReference>
<evidence type="ECO:0000313" key="21">
    <source>
        <dbReference type="EMBL" id="CUS34600.1"/>
    </source>
</evidence>
<sequence>MSLFSHLRALWRQDIRLRTIVTLSLLLGIILLVATAWRLDEIRTSLEEATRSHAHTIGRTFTILRAVAPNENLHLLQSVLDSYHDDPDIARVDLLDVDRMIIASTEPGRVGHTVTDSHTTQAREQGSEIIGYDTLSHESHFLVAVEPLRNGQLITGWVRIEFPLAKMQRQVTLATQGSILTGVFLIGSTVLLALFSMHRISALFRDTATRLQTTLTSLTQQFPDLKPSIEAPGTDPTFTLPSQCGEIERTVALINHTLGLLTRQTDLIQTFTSWLGNAVTSQTSQLNDTVDDLKRETAERAQAELTLRENETKYRGIFESSRDAIMLLFPPEWKFTACNPATVDLFGADSAEHFTSLGPWDVSPPVQADGELSTSKAPTVIQRAMQEGSHYFEWMHRRINGPAFPATVLLTRITLQGKTGLQATVRDISEQKRAEQALRDLSEFQKAILDNAGHAIISATPDGIIRVFNPAAEQLLGYSADELVGKLTPAVFHDPQEVVARAQAFSAELGIDLEPGFNVFVEKCRRDLPNTHEWTYIRKDGSRLTVLLTITALRNPEGTITSFLGVASDITTLKVVQQELTLAKDAAEAASVAKSQFLANMSHEIRTPMNGVLGMTELLLATPLTEKQRHMAHTVQQSAASLLTIINDILDYSKIEAGKLQLEHTDIDLSHLLDDAVKLFSEAARQKGLSLSATVTPTIPTVLRGDPTRLRQILLNLIGNSIKFTATGSIAVIADCLKRDPEQILLRVTVRDTGIGIPCESQAHVFDAFAQADGSTTRKFGGTGLGLTIVKQLVHLMGGTVDLESTPGLGSTFGFTVPLEVGPEKKMSSVLAALQQAPATLHGTVLLAEDNVVNREIAVAMLELLGCTVDIAEDGQEVLDAVNARPYDLILMDCQMPNLDGLNASRLIRERESRRPHRRHLPIVALTANAMEGDREQCLAAGMDGYLAKPFTFDQLHHALAPWLENAA</sequence>
<dbReference type="CDD" id="cd00082">
    <property type="entry name" value="HisKA"/>
    <property type="match status" value="1"/>
</dbReference>
<dbReference type="InterPro" id="IPR003661">
    <property type="entry name" value="HisK_dim/P_dom"/>
</dbReference>
<keyword evidence="5 15" id="KW-0597">Phosphoprotein</keyword>
<dbReference type="PRINTS" id="PR00344">
    <property type="entry name" value="BCTRLSENSOR"/>
</dbReference>
<dbReference type="PROSITE" id="PS50109">
    <property type="entry name" value="HIS_KIN"/>
    <property type="match status" value="1"/>
</dbReference>
<dbReference type="Pfam" id="PF00072">
    <property type="entry name" value="Response_reg"/>
    <property type="match status" value="1"/>
</dbReference>
<dbReference type="RefSeq" id="WP_090746611.1">
    <property type="nucleotide sequence ID" value="NZ_CZQA01000001.1"/>
</dbReference>
<dbReference type="Pfam" id="PF02518">
    <property type="entry name" value="HATPase_c"/>
    <property type="match status" value="1"/>
</dbReference>
<dbReference type="GO" id="GO:0005886">
    <property type="term" value="C:plasma membrane"/>
    <property type="evidence" value="ECO:0007669"/>
    <property type="project" value="UniProtKB-SubCell"/>
</dbReference>
<evidence type="ECO:0000313" key="22">
    <source>
        <dbReference type="Proteomes" id="UP000199032"/>
    </source>
</evidence>
<name>A0A0S4LDD2_9BACT</name>
<keyword evidence="8" id="KW-0547">Nucleotide-binding</keyword>
<dbReference type="InterPro" id="IPR035965">
    <property type="entry name" value="PAS-like_dom_sf"/>
</dbReference>
<dbReference type="Gene3D" id="1.10.287.130">
    <property type="match status" value="1"/>
</dbReference>
<evidence type="ECO:0000259" key="18">
    <source>
        <dbReference type="PROSITE" id="PS50110"/>
    </source>
</evidence>
<dbReference type="SUPFAM" id="SSF55874">
    <property type="entry name" value="ATPase domain of HSP90 chaperone/DNA topoisomerase II/histidine kinase"/>
    <property type="match status" value="1"/>
</dbReference>
<evidence type="ECO:0000259" key="20">
    <source>
        <dbReference type="PROSITE" id="PS50113"/>
    </source>
</evidence>
<dbReference type="OrthoDB" id="459598at2"/>
<dbReference type="PROSITE" id="PS50112">
    <property type="entry name" value="PAS"/>
    <property type="match status" value="1"/>
</dbReference>
<dbReference type="EMBL" id="CZQA01000001">
    <property type="protein sequence ID" value="CUS34600.1"/>
    <property type="molecule type" value="Genomic_DNA"/>
</dbReference>
<comment type="catalytic activity">
    <reaction evidence="1">
        <text>ATP + protein L-histidine = ADP + protein N-phospho-L-histidine.</text>
        <dbReference type="EC" id="2.7.13.3"/>
    </reaction>
</comment>
<evidence type="ECO:0000256" key="16">
    <source>
        <dbReference type="SAM" id="Phobius"/>
    </source>
</evidence>
<dbReference type="InterPro" id="IPR001789">
    <property type="entry name" value="Sig_transdc_resp-reg_receiver"/>
</dbReference>
<dbReference type="InterPro" id="IPR011006">
    <property type="entry name" value="CheY-like_superfamily"/>
</dbReference>
<dbReference type="SMART" id="SM00448">
    <property type="entry name" value="REC"/>
    <property type="match status" value="1"/>
</dbReference>
<dbReference type="GO" id="GO:0006355">
    <property type="term" value="P:regulation of DNA-templated transcription"/>
    <property type="evidence" value="ECO:0007669"/>
    <property type="project" value="InterPro"/>
</dbReference>
<dbReference type="Pfam" id="PF13188">
    <property type="entry name" value="PAS_8"/>
    <property type="match status" value="1"/>
</dbReference>
<dbReference type="InterPro" id="IPR036890">
    <property type="entry name" value="HATPase_C_sf"/>
</dbReference>
<dbReference type="STRING" id="1742972.COMA1_11785"/>
<dbReference type="GO" id="GO:0000155">
    <property type="term" value="F:phosphorelay sensor kinase activity"/>
    <property type="evidence" value="ECO:0007669"/>
    <property type="project" value="InterPro"/>
</dbReference>
<dbReference type="InterPro" id="IPR036097">
    <property type="entry name" value="HisK_dim/P_sf"/>
</dbReference>
<dbReference type="SUPFAM" id="SSF52172">
    <property type="entry name" value="CheY-like"/>
    <property type="match status" value="1"/>
</dbReference>
<organism evidence="21 22">
    <name type="scientific">Candidatus Nitrospira nitrosa</name>
    <dbReference type="NCBI Taxonomy" id="1742972"/>
    <lineage>
        <taxon>Bacteria</taxon>
        <taxon>Pseudomonadati</taxon>
        <taxon>Nitrospirota</taxon>
        <taxon>Nitrospiria</taxon>
        <taxon>Nitrospirales</taxon>
        <taxon>Nitrospiraceae</taxon>
        <taxon>Nitrospira</taxon>
    </lineage>
</organism>
<keyword evidence="11 16" id="KW-1133">Transmembrane helix</keyword>
<dbReference type="GO" id="GO:0005524">
    <property type="term" value="F:ATP binding"/>
    <property type="evidence" value="ECO:0007669"/>
    <property type="project" value="UniProtKB-KW"/>
</dbReference>
<keyword evidence="4" id="KW-1003">Cell membrane</keyword>
<gene>
    <name evidence="21" type="ORF">COMA1_11785</name>
</gene>
<dbReference type="PROSITE" id="PS50110">
    <property type="entry name" value="RESPONSE_REGULATORY"/>
    <property type="match status" value="1"/>
</dbReference>
<feature type="domain" description="PAC" evidence="20">
    <location>
        <begin position="530"/>
        <end position="582"/>
    </location>
</feature>
<feature type="modified residue" description="4-aspartylphosphate" evidence="15">
    <location>
        <position position="893"/>
    </location>
</feature>
<dbReference type="NCBIfam" id="TIGR00229">
    <property type="entry name" value="sensory_box"/>
    <property type="match status" value="3"/>
</dbReference>
<evidence type="ECO:0000256" key="15">
    <source>
        <dbReference type="PROSITE-ProRule" id="PRU00169"/>
    </source>
</evidence>
<feature type="transmembrane region" description="Helical" evidence="16">
    <location>
        <begin position="20"/>
        <end position="39"/>
    </location>
</feature>
<evidence type="ECO:0000256" key="14">
    <source>
        <dbReference type="ARBA" id="ARBA00068150"/>
    </source>
</evidence>
<protein>
    <recommendedName>
        <fullName evidence="14">Sensory/regulatory protein RpfC</fullName>
        <ecNumber evidence="3">2.7.13.3</ecNumber>
    </recommendedName>
</protein>
<dbReference type="InterPro" id="IPR004358">
    <property type="entry name" value="Sig_transdc_His_kin-like_C"/>
</dbReference>
<accession>A0A0S4LDD2</accession>
<dbReference type="EC" id="2.7.13.3" evidence="3"/>
<evidence type="ECO:0000256" key="4">
    <source>
        <dbReference type="ARBA" id="ARBA00022475"/>
    </source>
</evidence>
<dbReference type="Gene3D" id="3.30.565.10">
    <property type="entry name" value="Histidine kinase-like ATPase, C-terminal domain"/>
    <property type="match status" value="1"/>
</dbReference>
<dbReference type="SMART" id="SM00388">
    <property type="entry name" value="HisKA"/>
    <property type="match status" value="1"/>
</dbReference>
<dbReference type="FunFam" id="1.10.287.130:FF:000002">
    <property type="entry name" value="Two-component osmosensing histidine kinase"/>
    <property type="match status" value="1"/>
</dbReference>
<dbReference type="InterPro" id="IPR000014">
    <property type="entry name" value="PAS"/>
</dbReference>
<evidence type="ECO:0000259" key="17">
    <source>
        <dbReference type="PROSITE" id="PS50109"/>
    </source>
</evidence>
<keyword evidence="6 21" id="KW-0808">Transferase</keyword>
<dbReference type="InterPro" id="IPR029151">
    <property type="entry name" value="Sensor-like_sf"/>
</dbReference>
<dbReference type="InterPro" id="IPR000700">
    <property type="entry name" value="PAS-assoc_C"/>
</dbReference>
<dbReference type="AlphaFoldDB" id="A0A0S4LDD2"/>
<evidence type="ECO:0000256" key="11">
    <source>
        <dbReference type="ARBA" id="ARBA00022989"/>
    </source>
</evidence>
<feature type="transmembrane region" description="Helical" evidence="16">
    <location>
        <begin position="173"/>
        <end position="195"/>
    </location>
</feature>
<feature type="domain" description="Response regulatory" evidence="18">
    <location>
        <begin position="844"/>
        <end position="964"/>
    </location>
</feature>
<evidence type="ECO:0000256" key="8">
    <source>
        <dbReference type="ARBA" id="ARBA00022741"/>
    </source>
</evidence>
<keyword evidence="10" id="KW-0067">ATP-binding</keyword>
<evidence type="ECO:0000256" key="3">
    <source>
        <dbReference type="ARBA" id="ARBA00012438"/>
    </source>
</evidence>
<evidence type="ECO:0000256" key="1">
    <source>
        <dbReference type="ARBA" id="ARBA00000085"/>
    </source>
</evidence>
<feature type="domain" description="PAS" evidence="19">
    <location>
        <begin position="441"/>
        <end position="486"/>
    </location>
</feature>
<keyword evidence="16" id="KW-0472">Membrane</keyword>
<dbReference type="CDD" id="cd17546">
    <property type="entry name" value="REC_hyHK_CKI1_RcsC-like"/>
    <property type="match status" value="1"/>
</dbReference>
<dbReference type="FunFam" id="3.30.565.10:FF:000010">
    <property type="entry name" value="Sensor histidine kinase RcsC"/>
    <property type="match status" value="1"/>
</dbReference>
<dbReference type="SUPFAM" id="SSF55785">
    <property type="entry name" value="PYP-like sensor domain (PAS domain)"/>
    <property type="match status" value="2"/>
</dbReference>
<keyword evidence="9 21" id="KW-0418">Kinase</keyword>
<dbReference type="SMART" id="SM00387">
    <property type="entry name" value="HATPase_c"/>
    <property type="match status" value="1"/>
</dbReference>
<feature type="domain" description="Histidine kinase" evidence="17">
    <location>
        <begin position="600"/>
        <end position="821"/>
    </location>
</feature>
<dbReference type="CDD" id="cd16922">
    <property type="entry name" value="HATPase_EvgS-ArcB-TorS-like"/>
    <property type="match status" value="1"/>
</dbReference>
<dbReference type="InterPro" id="IPR003594">
    <property type="entry name" value="HATPase_dom"/>
</dbReference>
<dbReference type="InterPro" id="IPR001610">
    <property type="entry name" value="PAC"/>
</dbReference>
<evidence type="ECO:0000256" key="7">
    <source>
        <dbReference type="ARBA" id="ARBA00022692"/>
    </source>
</evidence>
<evidence type="ECO:0000259" key="19">
    <source>
        <dbReference type="PROSITE" id="PS50112"/>
    </source>
</evidence>
<proteinExistence type="predicted"/>
<evidence type="ECO:0000256" key="10">
    <source>
        <dbReference type="ARBA" id="ARBA00022840"/>
    </source>
</evidence>
<dbReference type="SMART" id="SM00091">
    <property type="entry name" value="PAS"/>
    <property type="match status" value="2"/>
</dbReference>
<dbReference type="Proteomes" id="UP000199032">
    <property type="component" value="Unassembled WGS sequence"/>
</dbReference>
<evidence type="ECO:0000256" key="5">
    <source>
        <dbReference type="ARBA" id="ARBA00022553"/>
    </source>
</evidence>
<evidence type="ECO:0000256" key="9">
    <source>
        <dbReference type="ARBA" id="ARBA00022777"/>
    </source>
</evidence>
<evidence type="ECO:0000256" key="13">
    <source>
        <dbReference type="ARBA" id="ARBA00064003"/>
    </source>
</evidence>
<evidence type="ECO:0000256" key="12">
    <source>
        <dbReference type="ARBA" id="ARBA00023012"/>
    </source>
</evidence>
<dbReference type="SUPFAM" id="SSF47384">
    <property type="entry name" value="Homodimeric domain of signal transducing histidine kinase"/>
    <property type="match status" value="1"/>
</dbReference>
<dbReference type="InterPro" id="IPR013767">
    <property type="entry name" value="PAS_fold"/>
</dbReference>
<comment type="subcellular location">
    <subcellularLocation>
        <location evidence="2">Cell membrane</location>
        <topology evidence="2">Multi-pass membrane protein</topology>
    </subcellularLocation>
</comment>
<dbReference type="SUPFAM" id="SSF103190">
    <property type="entry name" value="Sensory domain-like"/>
    <property type="match status" value="1"/>
</dbReference>
<evidence type="ECO:0000256" key="6">
    <source>
        <dbReference type="ARBA" id="ARBA00022679"/>
    </source>
</evidence>
<dbReference type="CDD" id="cd00130">
    <property type="entry name" value="PAS"/>
    <property type="match status" value="1"/>
</dbReference>
<dbReference type="Gene3D" id="3.40.50.2300">
    <property type="match status" value="1"/>
</dbReference>
<keyword evidence="22" id="KW-1185">Reference proteome</keyword>
<keyword evidence="7 16" id="KW-0812">Transmembrane</keyword>
<dbReference type="Pfam" id="PF00512">
    <property type="entry name" value="HisKA"/>
    <property type="match status" value="1"/>
</dbReference>
<dbReference type="SMART" id="SM00086">
    <property type="entry name" value="PAC"/>
    <property type="match status" value="2"/>
</dbReference>
<dbReference type="PANTHER" id="PTHR45339:SF5">
    <property type="entry name" value="HISTIDINE KINASE"/>
    <property type="match status" value="1"/>
</dbReference>
<evidence type="ECO:0000256" key="2">
    <source>
        <dbReference type="ARBA" id="ARBA00004651"/>
    </source>
</evidence>
<dbReference type="InterPro" id="IPR005467">
    <property type="entry name" value="His_kinase_dom"/>
</dbReference>
<dbReference type="Pfam" id="PF00989">
    <property type="entry name" value="PAS"/>
    <property type="match status" value="1"/>
</dbReference>
<reference evidence="21 22" key="1">
    <citation type="submission" date="2015-10" db="EMBL/GenBank/DDBJ databases">
        <authorList>
            <person name="Gilbert D.G."/>
        </authorList>
    </citation>
    <scope>NUCLEOTIDE SEQUENCE [LARGE SCALE GENOMIC DNA]</scope>
    <source>
        <strain evidence="21">COMA1</strain>
    </source>
</reference>
<keyword evidence="12" id="KW-0902">Two-component regulatory system</keyword>
<comment type="subunit">
    <text evidence="13">At low DSF concentrations, interacts with RpfF.</text>
</comment>
<dbReference type="PROSITE" id="PS50113">
    <property type="entry name" value="PAC"/>
    <property type="match status" value="1"/>
</dbReference>